<dbReference type="InParanoid" id="A0A194XA63"/>
<evidence type="ECO:0000313" key="2">
    <source>
        <dbReference type="EMBL" id="KUJ16652.1"/>
    </source>
</evidence>
<name>A0A194XA63_MOLSC</name>
<reference evidence="2 3" key="1">
    <citation type="submission" date="2015-10" db="EMBL/GenBank/DDBJ databases">
        <title>Full genome of DAOMC 229536 Phialocephala scopiformis, a fungal endophyte of spruce producing the potent anti-insectan compound rugulosin.</title>
        <authorList>
            <consortium name="DOE Joint Genome Institute"/>
            <person name="Walker A.K."/>
            <person name="Frasz S.L."/>
            <person name="Seifert K.A."/>
            <person name="Miller J.D."/>
            <person name="Mondo S.J."/>
            <person name="Labutti K."/>
            <person name="Lipzen A."/>
            <person name="Dockter R."/>
            <person name="Kennedy M."/>
            <person name="Grigoriev I.V."/>
            <person name="Spatafora J.W."/>
        </authorList>
    </citation>
    <scope>NUCLEOTIDE SEQUENCE [LARGE SCALE GENOMIC DNA]</scope>
    <source>
        <strain evidence="2 3">CBS 120377</strain>
    </source>
</reference>
<feature type="region of interest" description="Disordered" evidence="1">
    <location>
        <begin position="95"/>
        <end position="114"/>
    </location>
</feature>
<dbReference type="EMBL" id="KQ947416">
    <property type="protein sequence ID" value="KUJ16652.1"/>
    <property type="molecule type" value="Genomic_DNA"/>
</dbReference>
<dbReference type="GeneID" id="28829665"/>
<accession>A0A194XA63</accession>
<feature type="compositionally biased region" description="Polar residues" evidence="1">
    <location>
        <begin position="96"/>
        <end position="106"/>
    </location>
</feature>
<dbReference type="AlphaFoldDB" id="A0A194XA63"/>
<evidence type="ECO:0000313" key="3">
    <source>
        <dbReference type="Proteomes" id="UP000070700"/>
    </source>
</evidence>
<dbReference type="RefSeq" id="XP_018071007.1">
    <property type="nucleotide sequence ID" value="XM_018219939.1"/>
</dbReference>
<organism evidence="2 3">
    <name type="scientific">Mollisia scopiformis</name>
    <name type="common">Conifer needle endophyte fungus</name>
    <name type="synonym">Phialocephala scopiformis</name>
    <dbReference type="NCBI Taxonomy" id="149040"/>
    <lineage>
        <taxon>Eukaryota</taxon>
        <taxon>Fungi</taxon>
        <taxon>Dikarya</taxon>
        <taxon>Ascomycota</taxon>
        <taxon>Pezizomycotina</taxon>
        <taxon>Leotiomycetes</taxon>
        <taxon>Helotiales</taxon>
        <taxon>Mollisiaceae</taxon>
        <taxon>Mollisia</taxon>
    </lineage>
</organism>
<keyword evidence="3" id="KW-1185">Reference proteome</keyword>
<gene>
    <name evidence="2" type="ORF">LY89DRAFT_734746</name>
</gene>
<proteinExistence type="predicted"/>
<sequence length="160" mass="17715">MFIWGEGIDNIRLWASTVTVVDGSKITKDLLRAIGNELWGEDGKPWGSFDADGDTDEYDVRIIEPGDWCTYAMACLSHLDDLKCISLQPLQRKDSASTSDATNSQRSAKRARVNYTISETSPNGIASKYSTSFDASTIALPHGSVRFINRAEKLSTQRFT</sequence>
<protein>
    <submittedName>
        <fullName evidence="2">Uncharacterized protein</fullName>
    </submittedName>
</protein>
<dbReference type="KEGG" id="psco:LY89DRAFT_734746"/>
<evidence type="ECO:0000256" key="1">
    <source>
        <dbReference type="SAM" id="MobiDB-lite"/>
    </source>
</evidence>
<dbReference type="Proteomes" id="UP000070700">
    <property type="component" value="Unassembled WGS sequence"/>
</dbReference>